<feature type="region of interest" description="Disordered" evidence="1">
    <location>
        <begin position="1"/>
        <end position="36"/>
    </location>
</feature>
<feature type="compositionally biased region" description="Gly residues" evidence="1">
    <location>
        <begin position="13"/>
        <end position="25"/>
    </location>
</feature>
<evidence type="ECO:0000313" key="2">
    <source>
        <dbReference type="EMBL" id="OAQ85053.1"/>
    </source>
</evidence>
<sequence length="114" mass="11567">MSTSSSTCIKGAAAGGGPIAGGGPGPRDTPDCPAGRWRLGDLESLPEQIWAAGVGPVGVQTGHLLGRLGGKRHPLNVSEQRRCASTDPGRPVRGTPWRSQAGLAGARLARPEAP</sequence>
<accession>A0A179H682</accession>
<dbReference type="EMBL" id="LSBH01000002">
    <property type="protein sequence ID" value="OAQ85053.1"/>
    <property type="molecule type" value="Genomic_DNA"/>
</dbReference>
<evidence type="ECO:0000313" key="3">
    <source>
        <dbReference type="Proteomes" id="UP000078240"/>
    </source>
</evidence>
<evidence type="ECO:0000256" key="1">
    <source>
        <dbReference type="SAM" id="MobiDB-lite"/>
    </source>
</evidence>
<proteinExistence type="predicted"/>
<feature type="region of interest" description="Disordered" evidence="1">
    <location>
        <begin position="68"/>
        <end position="114"/>
    </location>
</feature>
<comment type="caution">
    <text evidence="2">The sequence shown here is derived from an EMBL/GenBank/DDBJ whole genome shotgun (WGS) entry which is preliminary data.</text>
</comment>
<dbReference type="Proteomes" id="UP000078240">
    <property type="component" value="Unassembled WGS sequence"/>
</dbReference>
<dbReference type="AlphaFoldDB" id="A0A179H682"/>
<reference evidence="2 3" key="1">
    <citation type="submission" date="2016-01" db="EMBL/GenBank/DDBJ databases">
        <title>Biosynthesis of antibiotic leucinostatins and their inhibition on Phytophthora in bio-control Purpureocillium lilacinum.</title>
        <authorList>
            <person name="Wang G."/>
            <person name="Liu Z."/>
            <person name="Lin R."/>
            <person name="Li E."/>
            <person name="Mao Z."/>
            <person name="Ling J."/>
            <person name="Yin W."/>
            <person name="Xie B."/>
        </authorList>
    </citation>
    <scope>NUCLEOTIDE SEQUENCE [LARGE SCALE GENOMIC DNA]</scope>
    <source>
        <strain evidence="2">PLBJ-1</strain>
    </source>
</reference>
<organism evidence="2 3">
    <name type="scientific">Purpureocillium lilacinum</name>
    <name type="common">Paecilomyces lilacinus</name>
    <dbReference type="NCBI Taxonomy" id="33203"/>
    <lineage>
        <taxon>Eukaryota</taxon>
        <taxon>Fungi</taxon>
        <taxon>Dikarya</taxon>
        <taxon>Ascomycota</taxon>
        <taxon>Pezizomycotina</taxon>
        <taxon>Sordariomycetes</taxon>
        <taxon>Hypocreomycetidae</taxon>
        <taxon>Hypocreales</taxon>
        <taxon>Ophiocordycipitaceae</taxon>
        <taxon>Purpureocillium</taxon>
    </lineage>
</organism>
<gene>
    <name evidence="2" type="ORF">VFPBJ_03826</name>
</gene>
<protein>
    <submittedName>
        <fullName evidence="2">Uncharacterized protein</fullName>
    </submittedName>
</protein>
<name>A0A179H682_PURLI</name>